<feature type="domain" description="HTH cro/C1-type" evidence="1">
    <location>
        <begin position="12"/>
        <end position="64"/>
    </location>
</feature>
<evidence type="ECO:0000313" key="3">
    <source>
        <dbReference type="Proteomes" id="UP001258181"/>
    </source>
</evidence>
<dbReference type="CDD" id="cd00093">
    <property type="entry name" value="HTH_XRE"/>
    <property type="match status" value="1"/>
</dbReference>
<dbReference type="SUPFAM" id="SSF47413">
    <property type="entry name" value="lambda repressor-like DNA-binding domains"/>
    <property type="match status" value="1"/>
</dbReference>
<dbReference type="RefSeq" id="WP_310262021.1">
    <property type="nucleotide sequence ID" value="NZ_JAVDWA010000010.1"/>
</dbReference>
<organism evidence="2 3">
    <name type="scientific">Fictibacillus barbaricus</name>
    <dbReference type="NCBI Taxonomy" id="182136"/>
    <lineage>
        <taxon>Bacteria</taxon>
        <taxon>Bacillati</taxon>
        <taxon>Bacillota</taxon>
        <taxon>Bacilli</taxon>
        <taxon>Bacillales</taxon>
        <taxon>Fictibacillaceae</taxon>
        <taxon>Fictibacillus</taxon>
    </lineage>
</organism>
<name>A0ABU1U5E2_9BACL</name>
<gene>
    <name evidence="2" type="ORF">J2X07_003672</name>
</gene>
<reference evidence="2 3" key="1">
    <citation type="submission" date="2023-07" db="EMBL/GenBank/DDBJ databases">
        <title>Sorghum-associated microbial communities from plants grown in Nebraska, USA.</title>
        <authorList>
            <person name="Schachtman D."/>
        </authorList>
    </citation>
    <scope>NUCLEOTIDE SEQUENCE [LARGE SCALE GENOMIC DNA]</scope>
    <source>
        <strain evidence="2 3">BE211</strain>
    </source>
</reference>
<sequence length="113" mass="13175">MRQEIGQRVCFLRKKKGFSLAEHAKEFGVSKTYMFNLEAGKSKSIYFQILEELQKELHIFPDVLPDKENDESSFRVNHAINRYKELLAKDEEAAEYLLSSFEKGLELLLSKSK</sequence>
<accession>A0ABU1U5E2</accession>
<protein>
    <submittedName>
        <fullName evidence="2">Transcriptional regulator with XRE-family HTH domain</fullName>
    </submittedName>
</protein>
<dbReference type="EMBL" id="JAVDWA010000010">
    <property type="protein sequence ID" value="MDR7074675.1"/>
    <property type="molecule type" value="Genomic_DNA"/>
</dbReference>
<keyword evidence="3" id="KW-1185">Reference proteome</keyword>
<comment type="caution">
    <text evidence="2">The sequence shown here is derived from an EMBL/GenBank/DDBJ whole genome shotgun (WGS) entry which is preliminary data.</text>
</comment>
<evidence type="ECO:0000313" key="2">
    <source>
        <dbReference type="EMBL" id="MDR7074675.1"/>
    </source>
</evidence>
<dbReference type="InterPro" id="IPR010982">
    <property type="entry name" value="Lambda_DNA-bd_dom_sf"/>
</dbReference>
<dbReference type="Proteomes" id="UP001258181">
    <property type="component" value="Unassembled WGS sequence"/>
</dbReference>
<dbReference type="InterPro" id="IPR001387">
    <property type="entry name" value="Cro/C1-type_HTH"/>
</dbReference>
<evidence type="ECO:0000259" key="1">
    <source>
        <dbReference type="PROSITE" id="PS50943"/>
    </source>
</evidence>
<dbReference type="Gene3D" id="1.10.260.40">
    <property type="entry name" value="lambda repressor-like DNA-binding domains"/>
    <property type="match status" value="1"/>
</dbReference>
<proteinExistence type="predicted"/>
<dbReference type="PROSITE" id="PS50943">
    <property type="entry name" value="HTH_CROC1"/>
    <property type="match status" value="1"/>
</dbReference>